<dbReference type="InterPro" id="IPR001917">
    <property type="entry name" value="Aminotrans_II_pyridoxalP_BS"/>
</dbReference>
<feature type="domain" description="Aminotransferase class I/classII large" evidence="10">
    <location>
        <begin position="30"/>
        <end position="353"/>
    </location>
</feature>
<dbReference type="HAMAP" id="MF_01023">
    <property type="entry name" value="HisC_aminotrans_2"/>
    <property type="match status" value="1"/>
</dbReference>
<dbReference type="Proteomes" id="UP000472971">
    <property type="component" value="Unassembled WGS sequence"/>
</dbReference>
<proteinExistence type="inferred from homology"/>
<dbReference type="InterPro" id="IPR015424">
    <property type="entry name" value="PyrdxlP-dep_Trfase"/>
</dbReference>
<keyword evidence="9" id="KW-0028">Amino-acid biosynthesis</keyword>
<dbReference type="UniPathway" id="UPA00031">
    <property type="reaction ID" value="UER00012"/>
</dbReference>
<evidence type="ECO:0000256" key="1">
    <source>
        <dbReference type="ARBA" id="ARBA00001933"/>
    </source>
</evidence>
<comment type="subunit">
    <text evidence="3 9">Homodimer.</text>
</comment>
<dbReference type="Gene3D" id="3.40.640.10">
    <property type="entry name" value="Type I PLP-dependent aspartate aminotransferase-like (Major domain)"/>
    <property type="match status" value="1"/>
</dbReference>
<protein>
    <recommendedName>
        <fullName evidence="9">Histidinol-phosphate aminotransferase</fullName>
        <ecNumber evidence="9">2.6.1.9</ecNumber>
    </recommendedName>
    <alternativeName>
        <fullName evidence="9">Imidazole acetol-phosphate transaminase</fullName>
    </alternativeName>
</protein>
<evidence type="ECO:0000313" key="12">
    <source>
        <dbReference type="EMBL" id="NEY82454.1"/>
    </source>
</evidence>
<evidence type="ECO:0000313" key="13">
    <source>
        <dbReference type="Proteomes" id="UP000472971"/>
    </source>
</evidence>
<evidence type="ECO:0000256" key="9">
    <source>
        <dbReference type="HAMAP-Rule" id="MF_01023"/>
    </source>
</evidence>
<dbReference type="RefSeq" id="WP_163242862.1">
    <property type="nucleotide sequence ID" value="NZ_JAAIWN010000035.1"/>
</dbReference>
<dbReference type="GO" id="GO:0004400">
    <property type="term" value="F:histidinol-phosphate transaminase activity"/>
    <property type="evidence" value="ECO:0007669"/>
    <property type="project" value="UniProtKB-UniRule"/>
</dbReference>
<keyword evidence="5 9" id="KW-0808">Transferase</keyword>
<accession>A0A6B3W4R6</accession>
<gene>
    <name evidence="9" type="primary">hisC</name>
    <name evidence="12" type="ORF">G4D64_13290</name>
    <name evidence="11" type="ORF">H1Z61_13560</name>
</gene>
<evidence type="ECO:0000256" key="2">
    <source>
        <dbReference type="ARBA" id="ARBA00005011"/>
    </source>
</evidence>
<dbReference type="InterPro" id="IPR015421">
    <property type="entry name" value="PyrdxlP-dep_Trfase_major"/>
</dbReference>
<dbReference type="SUPFAM" id="SSF53383">
    <property type="entry name" value="PLP-dependent transferases"/>
    <property type="match status" value="1"/>
</dbReference>
<evidence type="ECO:0000256" key="6">
    <source>
        <dbReference type="ARBA" id="ARBA00022898"/>
    </source>
</evidence>
<comment type="caution">
    <text evidence="12">The sequence shown here is derived from an EMBL/GenBank/DDBJ whole genome shotgun (WGS) entry which is preliminary data.</text>
</comment>
<evidence type="ECO:0000256" key="3">
    <source>
        <dbReference type="ARBA" id="ARBA00011738"/>
    </source>
</evidence>
<evidence type="ECO:0000256" key="5">
    <source>
        <dbReference type="ARBA" id="ARBA00022679"/>
    </source>
</evidence>
<dbReference type="Pfam" id="PF00155">
    <property type="entry name" value="Aminotran_1_2"/>
    <property type="match status" value="1"/>
</dbReference>
<sequence length="367" mass="41961">MKRKKQLEIITPYHPGKSIEEVKRAYGLHHVVKLASNENPFGCSHNVQEAMMAELTKLASYPDSRANKLRKKLAESIGVNQDQLIFGNGTDELIRMLARTYLGDRTNTVMSELTFSQYKRNAIIEGAEVREVPHINGRHDIMGIIDAVDENTSIVWICNPNNPTGEYVREHELIKLLNKIDHDILVVCDEAYYEYVDAHDFPNTVNLMKEYRNLVITRTFSKAYGLAGLRIGYGICHPDVVKDLEIVRETFNTSRLAQAAAIAALEDQAFIKVCREKNRKELEQYYSFCWRFGLSYFPTQTNFIFIDMKRKTDELADCLLRKGFIIRPGSEFGCPTSVRITMGSSTQNDDLIAYLSQLLQMPETETL</sequence>
<dbReference type="EMBL" id="JACEIO010000035">
    <property type="protein sequence ID" value="MBA4538134.1"/>
    <property type="molecule type" value="Genomic_DNA"/>
</dbReference>
<comment type="catalytic activity">
    <reaction evidence="8 9">
        <text>L-histidinol phosphate + 2-oxoglutarate = 3-(imidazol-4-yl)-2-oxopropyl phosphate + L-glutamate</text>
        <dbReference type="Rhea" id="RHEA:23744"/>
        <dbReference type="ChEBI" id="CHEBI:16810"/>
        <dbReference type="ChEBI" id="CHEBI:29985"/>
        <dbReference type="ChEBI" id="CHEBI:57766"/>
        <dbReference type="ChEBI" id="CHEBI:57980"/>
        <dbReference type="EC" id="2.6.1.9"/>
    </reaction>
</comment>
<organism evidence="12 13">
    <name type="scientific">Bacillus aquiflavi</name>
    <dbReference type="NCBI Taxonomy" id="2672567"/>
    <lineage>
        <taxon>Bacteria</taxon>
        <taxon>Bacillati</taxon>
        <taxon>Bacillota</taxon>
        <taxon>Bacilli</taxon>
        <taxon>Bacillales</taxon>
        <taxon>Bacillaceae</taxon>
        <taxon>Bacillus</taxon>
    </lineage>
</organism>
<dbReference type="PANTHER" id="PTHR43643">
    <property type="entry name" value="HISTIDINOL-PHOSPHATE AMINOTRANSFERASE 2"/>
    <property type="match status" value="1"/>
</dbReference>
<dbReference type="GO" id="GO:0030170">
    <property type="term" value="F:pyridoxal phosphate binding"/>
    <property type="evidence" value="ECO:0007669"/>
    <property type="project" value="InterPro"/>
</dbReference>
<dbReference type="InterPro" id="IPR015422">
    <property type="entry name" value="PyrdxlP-dep_Trfase_small"/>
</dbReference>
<reference evidence="11 14" key="2">
    <citation type="submission" date="2020-07" db="EMBL/GenBank/DDBJ databases">
        <authorList>
            <person name="Feng H."/>
        </authorList>
    </citation>
    <scope>NUCLEOTIDE SEQUENCE [LARGE SCALE GENOMIC DNA]</scope>
    <source>
        <strain evidence="11">S-12</strain>
        <strain evidence="14">s-12</strain>
    </source>
</reference>
<keyword evidence="6 9" id="KW-0663">Pyridoxal phosphate</keyword>
<comment type="similarity">
    <text evidence="9">Belongs to the class-II pyridoxal-phosphate-dependent aminotransferase family. Histidinol-phosphate aminotransferase subfamily.</text>
</comment>
<dbReference type="PANTHER" id="PTHR43643:SF3">
    <property type="entry name" value="HISTIDINOL-PHOSPHATE AMINOTRANSFERASE"/>
    <property type="match status" value="1"/>
</dbReference>
<comment type="pathway">
    <text evidence="2 9">Amino-acid biosynthesis; L-histidine biosynthesis; L-histidine from 5-phospho-alpha-D-ribose 1-diphosphate: step 7/9.</text>
</comment>
<dbReference type="PROSITE" id="PS00599">
    <property type="entry name" value="AA_TRANSFER_CLASS_2"/>
    <property type="match status" value="1"/>
</dbReference>
<evidence type="ECO:0000256" key="7">
    <source>
        <dbReference type="ARBA" id="ARBA00023102"/>
    </source>
</evidence>
<dbReference type="Gene3D" id="3.90.1150.10">
    <property type="entry name" value="Aspartate Aminotransferase, domain 1"/>
    <property type="match status" value="1"/>
</dbReference>
<dbReference type="AlphaFoldDB" id="A0A6B3W4R6"/>
<dbReference type="GO" id="GO:0000105">
    <property type="term" value="P:L-histidine biosynthetic process"/>
    <property type="evidence" value="ECO:0007669"/>
    <property type="project" value="UniProtKB-UniRule"/>
</dbReference>
<keyword evidence="7 9" id="KW-0368">Histidine biosynthesis</keyword>
<reference evidence="12 13" key="1">
    <citation type="submission" date="2020-02" db="EMBL/GenBank/DDBJ databases">
        <title>Bacillus aquiflavi sp. nov., isolated from yellow water of strong flavor Chinese baijiu in Yibin region of China.</title>
        <authorList>
            <person name="Xie J."/>
        </authorList>
    </citation>
    <scope>NUCLEOTIDE SEQUENCE [LARGE SCALE GENOMIC DNA]</scope>
    <source>
        <strain evidence="12 13">3H-10</strain>
    </source>
</reference>
<evidence type="ECO:0000256" key="8">
    <source>
        <dbReference type="ARBA" id="ARBA00047481"/>
    </source>
</evidence>
<dbReference type="InterPro" id="IPR005861">
    <property type="entry name" value="HisP_aminotrans"/>
</dbReference>
<evidence type="ECO:0000259" key="10">
    <source>
        <dbReference type="Pfam" id="PF00155"/>
    </source>
</evidence>
<dbReference type="Proteomes" id="UP000570010">
    <property type="component" value="Unassembled WGS sequence"/>
</dbReference>
<evidence type="ECO:0000313" key="11">
    <source>
        <dbReference type="EMBL" id="MBA4538134.1"/>
    </source>
</evidence>
<evidence type="ECO:0000256" key="4">
    <source>
        <dbReference type="ARBA" id="ARBA00022576"/>
    </source>
</evidence>
<keyword evidence="4 9" id="KW-0032">Aminotransferase</keyword>
<name>A0A6B3W4R6_9BACI</name>
<evidence type="ECO:0000313" key="14">
    <source>
        <dbReference type="Proteomes" id="UP000570010"/>
    </source>
</evidence>
<comment type="cofactor">
    <cofactor evidence="1 9">
        <name>pyridoxal 5'-phosphate</name>
        <dbReference type="ChEBI" id="CHEBI:597326"/>
    </cofactor>
</comment>
<keyword evidence="13" id="KW-1185">Reference proteome</keyword>
<dbReference type="EMBL" id="JAAIWN010000035">
    <property type="protein sequence ID" value="NEY82454.1"/>
    <property type="molecule type" value="Genomic_DNA"/>
</dbReference>
<dbReference type="EC" id="2.6.1.9" evidence="9"/>
<dbReference type="InterPro" id="IPR004839">
    <property type="entry name" value="Aminotransferase_I/II_large"/>
</dbReference>
<feature type="modified residue" description="N6-(pyridoxal phosphate)lysine" evidence="9">
    <location>
        <position position="222"/>
    </location>
</feature>
<dbReference type="NCBIfam" id="TIGR01141">
    <property type="entry name" value="hisC"/>
    <property type="match status" value="1"/>
</dbReference>
<dbReference type="CDD" id="cd00609">
    <property type="entry name" value="AAT_like"/>
    <property type="match status" value="1"/>
</dbReference>
<dbReference type="InterPro" id="IPR050106">
    <property type="entry name" value="HistidinolP_aminotransfase"/>
</dbReference>